<evidence type="ECO:0000259" key="5">
    <source>
        <dbReference type="PROSITE" id="PS50127"/>
    </source>
</evidence>
<dbReference type="GO" id="GO:0004869">
    <property type="term" value="F:cysteine-type endopeptidase inhibitor activity"/>
    <property type="evidence" value="ECO:0007669"/>
    <property type="project" value="TreeGrafter"/>
</dbReference>
<dbReference type="CDD" id="cd08047">
    <property type="entry name" value="TAF7"/>
    <property type="match status" value="1"/>
</dbReference>
<dbReference type="Pfam" id="PF00179">
    <property type="entry name" value="UQ_con"/>
    <property type="match status" value="1"/>
</dbReference>
<accession>A0A814SS62</accession>
<dbReference type="Proteomes" id="UP000681722">
    <property type="component" value="Unassembled WGS sequence"/>
</dbReference>
<feature type="compositionally biased region" description="Basic and acidic residues" evidence="4">
    <location>
        <begin position="950"/>
        <end position="969"/>
    </location>
</feature>
<dbReference type="SUPFAM" id="SSF54495">
    <property type="entry name" value="UBC-like"/>
    <property type="match status" value="1"/>
</dbReference>
<dbReference type="GO" id="GO:0005669">
    <property type="term" value="C:transcription factor TFIID complex"/>
    <property type="evidence" value="ECO:0007669"/>
    <property type="project" value="InterPro"/>
</dbReference>
<dbReference type="EMBL" id="CAJNOQ010006928">
    <property type="protein sequence ID" value="CAF1152118.1"/>
    <property type="molecule type" value="Genomic_DNA"/>
</dbReference>
<keyword evidence="1" id="KW-0808">Transferase</keyword>
<gene>
    <name evidence="6" type="ORF">GPM918_LOCUS21236</name>
    <name evidence="7" type="ORF">SRO942_LOCUS21221</name>
</gene>
<dbReference type="PANTHER" id="PTHR46116">
    <property type="entry name" value="(E3-INDEPENDENT) E2 UBIQUITIN-CONJUGATING ENZYME"/>
    <property type="match status" value="1"/>
</dbReference>
<dbReference type="PANTHER" id="PTHR46116:SF39">
    <property type="entry name" value="BACULOVIRAL IAP REPEAT-CONTAINING PROTEIN 6"/>
    <property type="match status" value="1"/>
</dbReference>
<keyword evidence="8" id="KW-1185">Reference proteome</keyword>
<dbReference type="Pfam" id="PF04658">
    <property type="entry name" value="TAFII55_N"/>
    <property type="match status" value="1"/>
</dbReference>
<dbReference type="SMART" id="SM01370">
    <property type="entry name" value="TAFII55_N"/>
    <property type="match status" value="1"/>
</dbReference>
<evidence type="ECO:0000256" key="3">
    <source>
        <dbReference type="SAM" id="Coils"/>
    </source>
</evidence>
<dbReference type="FunFam" id="3.10.110.10:FF:000014">
    <property type="entry name" value="Baculoviral IAP repeat-containing protein 6"/>
    <property type="match status" value="1"/>
</dbReference>
<protein>
    <recommendedName>
        <fullName evidence="5">UBC core domain-containing protein</fullName>
    </recommendedName>
</protein>
<evidence type="ECO:0000256" key="4">
    <source>
        <dbReference type="SAM" id="MobiDB-lite"/>
    </source>
</evidence>
<comment type="caution">
    <text evidence="6">The sequence shown here is derived from an EMBL/GenBank/DDBJ whole genome shotgun (WGS) entry which is preliminary data.</text>
</comment>
<feature type="compositionally biased region" description="Polar residues" evidence="4">
    <location>
        <begin position="1084"/>
        <end position="1093"/>
    </location>
</feature>
<organism evidence="6 8">
    <name type="scientific">Didymodactylos carnosus</name>
    <dbReference type="NCBI Taxonomy" id="1234261"/>
    <lineage>
        <taxon>Eukaryota</taxon>
        <taxon>Metazoa</taxon>
        <taxon>Spiralia</taxon>
        <taxon>Gnathifera</taxon>
        <taxon>Rotifera</taxon>
        <taxon>Eurotatoria</taxon>
        <taxon>Bdelloidea</taxon>
        <taxon>Philodinida</taxon>
        <taxon>Philodinidae</taxon>
        <taxon>Didymodactylos</taxon>
    </lineage>
</organism>
<feature type="compositionally biased region" description="Basic and acidic residues" evidence="4">
    <location>
        <begin position="1054"/>
        <end position="1065"/>
    </location>
</feature>
<feature type="non-terminal residue" evidence="6">
    <location>
        <position position="1"/>
    </location>
</feature>
<dbReference type="InterPro" id="IPR000608">
    <property type="entry name" value="UBC"/>
</dbReference>
<dbReference type="InterPro" id="IPR006751">
    <property type="entry name" value="TAFII55_prot_cons_reg"/>
</dbReference>
<feature type="domain" description="UBC core" evidence="5">
    <location>
        <begin position="35"/>
        <end position="201"/>
    </location>
</feature>
<sequence>YEITKENSETGKLEFLMKFHYENNIRDSCAIYSIQRIKRLAQEQSTISTSLPLSCNSTIFVRIDENRMDIMKVLMTGPDSTPYANGCFVFDVYFPNEYPLAPPSINLETTGNHTVRFNPNLYNDGKVCLSILNTWHGRPEEKWNATSTFLQVLVSIQSLIFVSEPYFNEPGYERMRGTSNGNIQSLEYDANIRQATVRWAMLEQIRNPPACFQDVIKRHFFLKRVEIMEQCDNWIRELSGKNAYEKRLSTTVNQHCSSLIRYTNELKKELNCLQPPDDLEIKPKLAQLLKYDLKQQQYQSATFTTETNNNKNVTAQTTWKPETLNIGIVSPEKTMNDEHSITIKVLPNLQYNSLNDKQSDYQQQQDNMATSTTDTSVSSPLSSQQTLSKTETATNSSPYFPFVYSLENNSSAVSPSFTLPEQINSTLPQHFADEDSWQDEYDDIEELYENGTMDDDDGALDCVHACLHLFAAVLELEKALTLFDQARIKEQIREDNLQRFRDLTQKRRKEGANSPIPSVQVQKIVQKLLNKRERNVKESNDLFLQDELKKKMNNYVVKKYMDEKTKKCRSNSCKENDVIENSSKKKKILDNDDDNDDDFIDTTKNKRQKLEEAAKPKNTTIPILSTIKISRTTDVKMCLDEIISEIENNEAICPICSNFFHNLTANERLEHVNQCLDLQIKHDDPKILPKQQKSLLSYPTFSHTVKKASLTSVKKSSTNYNCQICGVNFTVKRTYLSHLKKCSTKYGVQLSYVVNFAGKECGNIQTIPNSNDNSVKKEKKTKVTNTIKNRVLKLEIPQTKDDEQQHLAIALSSSIKSFFEPPPVVEQQSTSSKTISDITKTKLYSISNDIKIQTYSARLSTLCERLTSNGEYADKLRDLVASGDEKIKERLFIDLNPETRKGRVKFDDIVFKATLYDLPCIIESYKTFDRKTLYKIADISQLLVCRLPNDHSSSEDDEKHKNLSDIESKTKKKKEHEKKFQWPHGITPPLKNVRKRRFRKVARQKTQDHAEIEKEVRRLFRADNEAVSVKFEVMYDEEETTTTTTTAKHSNHHTTHEKEREKEDVAQTDLFGGAVSESDDEASQTKFSMNSDVPGSVGEPTNDRIDFEGLFSSAVGDLPTDMSTDIHLDTDAIHWGQNEELSNDTQDEIVERTDMVHMDETTKTKLSECRGQLDRLNEQKKNFETELNQMTNPVLKSMVMTRLNSVQAQIDKQQSEFEQLTNQ</sequence>
<evidence type="ECO:0000256" key="2">
    <source>
        <dbReference type="ARBA" id="ARBA00022786"/>
    </source>
</evidence>
<feature type="region of interest" description="Disordered" evidence="4">
    <location>
        <begin position="950"/>
        <end position="987"/>
    </location>
</feature>
<reference evidence="6" key="1">
    <citation type="submission" date="2021-02" db="EMBL/GenBank/DDBJ databases">
        <authorList>
            <person name="Nowell W R."/>
        </authorList>
    </citation>
    <scope>NUCLEOTIDE SEQUENCE</scope>
</reference>
<evidence type="ECO:0000313" key="8">
    <source>
        <dbReference type="Proteomes" id="UP000663829"/>
    </source>
</evidence>
<dbReference type="Gene3D" id="3.10.110.10">
    <property type="entry name" value="Ubiquitin Conjugating Enzyme"/>
    <property type="match status" value="1"/>
</dbReference>
<evidence type="ECO:0000313" key="7">
    <source>
        <dbReference type="EMBL" id="CAF3915416.1"/>
    </source>
</evidence>
<dbReference type="EMBL" id="CAJOBC010006922">
    <property type="protein sequence ID" value="CAF3915416.1"/>
    <property type="molecule type" value="Genomic_DNA"/>
</dbReference>
<feature type="region of interest" description="Disordered" evidence="4">
    <location>
        <begin position="1038"/>
        <end position="1098"/>
    </location>
</feature>
<feature type="coiled-coil region" evidence="3">
    <location>
        <begin position="1166"/>
        <end position="1223"/>
    </location>
</feature>
<proteinExistence type="predicted"/>
<keyword evidence="3" id="KW-0175">Coiled coil</keyword>
<dbReference type="Proteomes" id="UP000663829">
    <property type="component" value="Unassembled WGS sequence"/>
</dbReference>
<dbReference type="OrthoDB" id="153872at2759"/>
<dbReference type="GO" id="GO:0043066">
    <property type="term" value="P:negative regulation of apoptotic process"/>
    <property type="evidence" value="ECO:0007669"/>
    <property type="project" value="TreeGrafter"/>
</dbReference>
<keyword evidence="2" id="KW-0833">Ubl conjugation pathway</keyword>
<dbReference type="AlphaFoldDB" id="A0A814SS62"/>
<dbReference type="InterPro" id="IPR016135">
    <property type="entry name" value="UBQ-conjugating_enzyme/RWD"/>
</dbReference>
<name>A0A814SS62_9BILA</name>
<dbReference type="GO" id="GO:0006367">
    <property type="term" value="P:transcription initiation at RNA polymerase II promoter"/>
    <property type="evidence" value="ECO:0007669"/>
    <property type="project" value="InterPro"/>
</dbReference>
<dbReference type="GO" id="GO:0016740">
    <property type="term" value="F:transferase activity"/>
    <property type="evidence" value="ECO:0007669"/>
    <property type="project" value="UniProtKB-KW"/>
</dbReference>
<evidence type="ECO:0000313" key="6">
    <source>
        <dbReference type="EMBL" id="CAF1152118.1"/>
    </source>
</evidence>
<dbReference type="PROSITE" id="PS50127">
    <property type="entry name" value="UBC_2"/>
    <property type="match status" value="1"/>
</dbReference>
<evidence type="ECO:0000256" key="1">
    <source>
        <dbReference type="ARBA" id="ARBA00022679"/>
    </source>
</evidence>
<dbReference type="SMART" id="SM00212">
    <property type="entry name" value="UBCc"/>
    <property type="match status" value="1"/>
</dbReference>
<feature type="region of interest" description="Disordered" evidence="4">
    <location>
        <begin position="359"/>
        <end position="393"/>
    </location>
</feature>
<dbReference type="CDD" id="cd23810">
    <property type="entry name" value="UBCc_BIRC6"/>
    <property type="match status" value="1"/>
</dbReference>